<protein>
    <recommendedName>
        <fullName evidence="4">DUF1440 domain-containing protein</fullName>
    </recommendedName>
</protein>
<reference evidence="3" key="1">
    <citation type="journal article" date="2019" name="Int. J. Syst. Evol. Microbiol.">
        <title>The Global Catalogue of Microorganisms (GCM) 10K type strain sequencing project: providing services to taxonomists for standard genome sequencing and annotation.</title>
        <authorList>
            <consortium name="The Broad Institute Genomics Platform"/>
            <consortium name="The Broad Institute Genome Sequencing Center for Infectious Disease"/>
            <person name="Wu L."/>
            <person name="Ma J."/>
        </authorList>
    </citation>
    <scope>NUCLEOTIDE SEQUENCE [LARGE SCALE GENOMIC DNA]</scope>
    <source>
        <strain evidence="3">CGMCC 1.7693</strain>
    </source>
</reference>
<dbReference type="EMBL" id="BMLW01000002">
    <property type="protein sequence ID" value="GGP08909.1"/>
    <property type="molecule type" value="Genomic_DNA"/>
</dbReference>
<keyword evidence="1" id="KW-0472">Membrane</keyword>
<keyword evidence="3" id="KW-1185">Reference proteome</keyword>
<gene>
    <name evidence="2" type="ORF">GCM10011346_11110</name>
</gene>
<name>A0ABQ2NS58_9BACI</name>
<dbReference type="Proteomes" id="UP000641206">
    <property type="component" value="Unassembled WGS sequence"/>
</dbReference>
<evidence type="ECO:0008006" key="4">
    <source>
        <dbReference type="Google" id="ProtNLM"/>
    </source>
</evidence>
<feature type="transmembrane region" description="Helical" evidence="1">
    <location>
        <begin position="106"/>
        <end position="125"/>
    </location>
</feature>
<proteinExistence type="predicted"/>
<sequence length="171" mass="19911">MKEYKSPVAALLWSVMMIGFGQLYNGQYIFGTLLFLFELTANDLSSINESILYSFHGNAQQAHDTFNHQWGLFYPSAYAFSIWQAYNKAIIMNCLKEEKDPPKETYLTAFFISFVVGMNLGIYYHHYFLSEIPSLSLLFSPIFNGLFWGIIFGFTGHLMERYYKKRKVKLP</sequence>
<organism evidence="2 3">
    <name type="scientific">Oceanobacillus neutriphilus</name>
    <dbReference type="NCBI Taxonomy" id="531815"/>
    <lineage>
        <taxon>Bacteria</taxon>
        <taxon>Bacillati</taxon>
        <taxon>Bacillota</taxon>
        <taxon>Bacilli</taxon>
        <taxon>Bacillales</taxon>
        <taxon>Bacillaceae</taxon>
        <taxon>Oceanobacillus</taxon>
    </lineage>
</organism>
<accession>A0ABQ2NS58</accession>
<comment type="caution">
    <text evidence="2">The sequence shown here is derived from an EMBL/GenBank/DDBJ whole genome shotgun (WGS) entry which is preliminary data.</text>
</comment>
<feature type="transmembrane region" description="Helical" evidence="1">
    <location>
        <begin position="12"/>
        <end position="37"/>
    </location>
</feature>
<evidence type="ECO:0000313" key="2">
    <source>
        <dbReference type="EMBL" id="GGP08909.1"/>
    </source>
</evidence>
<evidence type="ECO:0000313" key="3">
    <source>
        <dbReference type="Proteomes" id="UP000641206"/>
    </source>
</evidence>
<feature type="transmembrane region" description="Helical" evidence="1">
    <location>
        <begin position="137"/>
        <end position="159"/>
    </location>
</feature>
<keyword evidence="1" id="KW-0812">Transmembrane</keyword>
<dbReference type="RefSeq" id="WP_188733437.1">
    <property type="nucleotide sequence ID" value="NZ_BMLW01000002.1"/>
</dbReference>
<keyword evidence="1" id="KW-1133">Transmembrane helix</keyword>
<evidence type="ECO:0000256" key="1">
    <source>
        <dbReference type="SAM" id="Phobius"/>
    </source>
</evidence>